<sequence length="148" mass="16156">MSASPSTVQPSLQKAHGQCLCGKVKIQAGAVVLQAGVCHCQYCQKWGGGPLFTLDAGTEVKLDGACFVSTFKSSDWAERGFCNNCGTHLFYRLKQNGQYFIPVGLLDQLTDLVLDHQIFIEQKPEWYCLANQTTELTGAEVFAAFSAI</sequence>
<dbReference type="InterPro" id="IPR011057">
    <property type="entry name" value="Mss4-like_sf"/>
</dbReference>
<comment type="similarity">
    <text evidence="1">Belongs to the Gfa family.</text>
</comment>
<reference evidence="6 7" key="1">
    <citation type="submission" date="2023-07" db="EMBL/GenBank/DDBJ databases">
        <title>Sorghum-associated microbial communities from plants grown in Nebraska, USA.</title>
        <authorList>
            <person name="Schachtman D."/>
        </authorList>
    </citation>
    <scope>NUCLEOTIDE SEQUENCE [LARGE SCALE GENOMIC DNA]</scope>
    <source>
        <strain evidence="6 7">4138</strain>
    </source>
</reference>
<keyword evidence="2" id="KW-0479">Metal-binding</keyword>
<proteinExistence type="inferred from homology"/>
<dbReference type="SUPFAM" id="SSF51316">
    <property type="entry name" value="Mss4-like"/>
    <property type="match status" value="1"/>
</dbReference>
<keyword evidence="4" id="KW-0456">Lyase</keyword>
<accession>A0ABU1W242</accession>
<dbReference type="PANTHER" id="PTHR33337">
    <property type="entry name" value="GFA DOMAIN-CONTAINING PROTEIN"/>
    <property type="match status" value="1"/>
</dbReference>
<dbReference type="EMBL" id="JAVDWR010000011">
    <property type="protein sequence ID" value="MDR7122038.1"/>
    <property type="molecule type" value="Genomic_DNA"/>
</dbReference>
<organism evidence="6 7">
    <name type="scientific">Rheinheimera soli</name>
    <dbReference type="NCBI Taxonomy" id="443616"/>
    <lineage>
        <taxon>Bacteria</taxon>
        <taxon>Pseudomonadati</taxon>
        <taxon>Pseudomonadota</taxon>
        <taxon>Gammaproteobacteria</taxon>
        <taxon>Chromatiales</taxon>
        <taxon>Chromatiaceae</taxon>
        <taxon>Rheinheimera</taxon>
    </lineage>
</organism>
<evidence type="ECO:0000259" key="5">
    <source>
        <dbReference type="PROSITE" id="PS51891"/>
    </source>
</evidence>
<dbReference type="PANTHER" id="PTHR33337:SF40">
    <property type="entry name" value="CENP-V_GFA DOMAIN-CONTAINING PROTEIN-RELATED"/>
    <property type="match status" value="1"/>
</dbReference>
<evidence type="ECO:0000256" key="3">
    <source>
        <dbReference type="ARBA" id="ARBA00022833"/>
    </source>
</evidence>
<evidence type="ECO:0000256" key="4">
    <source>
        <dbReference type="ARBA" id="ARBA00023239"/>
    </source>
</evidence>
<dbReference type="Pfam" id="PF04828">
    <property type="entry name" value="GFA"/>
    <property type="match status" value="1"/>
</dbReference>
<name>A0ABU1W242_9GAMM</name>
<keyword evidence="7" id="KW-1185">Reference proteome</keyword>
<dbReference type="Gene3D" id="3.90.1590.10">
    <property type="entry name" value="glutathione-dependent formaldehyde- activating enzyme (gfa)"/>
    <property type="match status" value="1"/>
</dbReference>
<gene>
    <name evidence="6" type="ORF">J2W69_002995</name>
</gene>
<keyword evidence="3" id="KW-0862">Zinc</keyword>
<comment type="caution">
    <text evidence="6">The sequence shown here is derived from an EMBL/GenBank/DDBJ whole genome shotgun (WGS) entry which is preliminary data.</text>
</comment>
<protein>
    <recommendedName>
        <fullName evidence="5">CENP-V/GFA domain-containing protein</fullName>
    </recommendedName>
</protein>
<dbReference type="InterPro" id="IPR006913">
    <property type="entry name" value="CENP-V/GFA"/>
</dbReference>
<evidence type="ECO:0000256" key="1">
    <source>
        <dbReference type="ARBA" id="ARBA00005495"/>
    </source>
</evidence>
<dbReference type="RefSeq" id="WP_310279880.1">
    <property type="nucleotide sequence ID" value="NZ_JAVDWR010000011.1"/>
</dbReference>
<evidence type="ECO:0000313" key="7">
    <source>
        <dbReference type="Proteomes" id="UP001257909"/>
    </source>
</evidence>
<evidence type="ECO:0000313" key="6">
    <source>
        <dbReference type="EMBL" id="MDR7122038.1"/>
    </source>
</evidence>
<dbReference type="PROSITE" id="PS51891">
    <property type="entry name" value="CENP_V_GFA"/>
    <property type="match status" value="1"/>
</dbReference>
<evidence type="ECO:0000256" key="2">
    <source>
        <dbReference type="ARBA" id="ARBA00022723"/>
    </source>
</evidence>
<feature type="domain" description="CENP-V/GFA" evidence="5">
    <location>
        <begin position="15"/>
        <end position="128"/>
    </location>
</feature>
<dbReference type="Proteomes" id="UP001257909">
    <property type="component" value="Unassembled WGS sequence"/>
</dbReference>